<evidence type="ECO:0000256" key="2">
    <source>
        <dbReference type="SAM" id="SignalP"/>
    </source>
</evidence>
<evidence type="ECO:0000256" key="1">
    <source>
        <dbReference type="SAM" id="MobiDB-lite"/>
    </source>
</evidence>
<dbReference type="EMBL" id="CP030032">
    <property type="protein sequence ID" value="AWV89793.1"/>
    <property type="molecule type" value="Genomic_DNA"/>
</dbReference>
<evidence type="ECO:0000313" key="4">
    <source>
        <dbReference type="Proteomes" id="UP000249799"/>
    </source>
</evidence>
<gene>
    <name evidence="3" type="ORF">DN745_10770</name>
</gene>
<dbReference type="RefSeq" id="WP_111334723.1">
    <property type="nucleotide sequence ID" value="NZ_CP030032.1"/>
</dbReference>
<proteinExistence type="predicted"/>
<feature type="region of interest" description="Disordered" evidence="1">
    <location>
        <begin position="30"/>
        <end position="79"/>
    </location>
</feature>
<organism evidence="3 4">
    <name type="scientific">Bradymonas sediminis</name>
    <dbReference type="NCBI Taxonomy" id="1548548"/>
    <lineage>
        <taxon>Bacteria</taxon>
        <taxon>Deltaproteobacteria</taxon>
        <taxon>Bradymonadales</taxon>
        <taxon>Bradymonadaceae</taxon>
        <taxon>Bradymonas</taxon>
    </lineage>
</organism>
<dbReference type="KEGG" id="bsed:DN745_10770"/>
<protein>
    <submittedName>
        <fullName evidence="3">Uncharacterized protein</fullName>
    </submittedName>
</protein>
<dbReference type="Gene3D" id="1.25.40.10">
    <property type="entry name" value="Tetratricopeptide repeat domain"/>
    <property type="match status" value="4"/>
</dbReference>
<dbReference type="GO" id="GO:0097363">
    <property type="term" value="F:protein O-acetylglucosaminyltransferase activity"/>
    <property type="evidence" value="ECO:0007669"/>
    <property type="project" value="TreeGrafter"/>
</dbReference>
<evidence type="ECO:0000313" key="3">
    <source>
        <dbReference type="EMBL" id="AWV89793.1"/>
    </source>
</evidence>
<dbReference type="InterPro" id="IPR011990">
    <property type="entry name" value="TPR-like_helical_dom_sf"/>
</dbReference>
<dbReference type="Pfam" id="PF13414">
    <property type="entry name" value="TPR_11"/>
    <property type="match status" value="2"/>
</dbReference>
<feature type="chain" id="PRO_5043433640" evidence="2">
    <location>
        <begin position="26"/>
        <end position="449"/>
    </location>
</feature>
<dbReference type="AlphaFoldDB" id="A0A2Z4FLE9"/>
<feature type="compositionally biased region" description="Basic and acidic residues" evidence="1">
    <location>
        <begin position="414"/>
        <end position="425"/>
    </location>
</feature>
<dbReference type="Pfam" id="PF14559">
    <property type="entry name" value="TPR_19"/>
    <property type="match status" value="1"/>
</dbReference>
<feature type="compositionally biased region" description="Polar residues" evidence="1">
    <location>
        <begin position="44"/>
        <end position="56"/>
    </location>
</feature>
<dbReference type="PROSITE" id="PS50293">
    <property type="entry name" value="TPR_REGION"/>
    <property type="match status" value="2"/>
</dbReference>
<dbReference type="PROSITE" id="PS50005">
    <property type="entry name" value="TPR"/>
    <property type="match status" value="4"/>
</dbReference>
<dbReference type="Proteomes" id="UP000249799">
    <property type="component" value="Chromosome"/>
</dbReference>
<dbReference type="InterPro" id="IPR019734">
    <property type="entry name" value="TPR_rpt"/>
</dbReference>
<dbReference type="OrthoDB" id="5488137at2"/>
<dbReference type="PANTHER" id="PTHR44366:SF1">
    <property type="entry name" value="UDP-N-ACETYLGLUCOSAMINE--PEPTIDE N-ACETYLGLUCOSAMINYLTRANSFERASE 110 KDA SUBUNIT"/>
    <property type="match status" value="1"/>
</dbReference>
<feature type="signal peptide" evidence="2">
    <location>
        <begin position="1"/>
        <end position="25"/>
    </location>
</feature>
<sequence length="449" mass="49551">MIDLINGSRIARFALLAALSASVGACSTAAPKPDAKSALETDVTPASEQKIASSDELTQDMPEPDGASGDAAVSPSAESKLSRGFISDLESALRSARSGDRNGAVDRLQNLVSDADGGFLAAYNLGALYENEGDYANAAKRYSQALSKNPDFSPALLNLVRLYIRLDQPADARKIAQRYSELRPENMTHRAVALEVDLTEGKYEEVIRKAKQILRRAETNVEAMMVMAQANIELDRLELGAAILSRARELRPNRAEIYYKLGQIRIKQEEMDDAMVLLRRAIELNADYPEAHNNLGILYHRAGDYQSASDEFSAAIASFPDYKEAYLNLGNSLKGQGEFTQAVSSFNKALKIDPKYDKALFNLGVIYLDSDIEGVDKIARLNKSIEYFDQYKAAAASKIAKDDPSDKYVREARKSIEDEKARQEMMRQAQMQVDDEGADVEDDGESFEE</sequence>
<keyword evidence="2" id="KW-0732">Signal</keyword>
<dbReference type="InterPro" id="IPR037919">
    <property type="entry name" value="OGT"/>
</dbReference>
<feature type="region of interest" description="Disordered" evidence="1">
    <location>
        <begin position="414"/>
        <end position="449"/>
    </location>
</feature>
<accession>A0A2Z4FLE9</accession>
<keyword evidence="4" id="KW-1185">Reference proteome</keyword>
<reference evidence="3 4" key="1">
    <citation type="submission" date="2018-06" db="EMBL/GenBank/DDBJ databases">
        <title>Lujinxingia sediminis gen. nov. sp. nov., a new facultative anaerobic member of the class Deltaproteobacteria, and proposal of Lujinxingaceae fam. nov.</title>
        <authorList>
            <person name="Guo L.-Y."/>
            <person name="Li C.-M."/>
            <person name="Wang S."/>
            <person name="Du Z.-J."/>
        </authorList>
    </citation>
    <scope>NUCLEOTIDE SEQUENCE [LARGE SCALE GENOMIC DNA]</scope>
    <source>
        <strain evidence="3 4">FA350</strain>
    </source>
</reference>
<dbReference type="SUPFAM" id="SSF48452">
    <property type="entry name" value="TPR-like"/>
    <property type="match status" value="2"/>
</dbReference>
<feature type="compositionally biased region" description="Acidic residues" evidence="1">
    <location>
        <begin position="433"/>
        <end position="449"/>
    </location>
</feature>
<name>A0A2Z4FLE9_9DELT</name>
<dbReference type="PANTHER" id="PTHR44366">
    <property type="entry name" value="UDP-N-ACETYLGLUCOSAMINE--PEPTIDE N-ACETYLGLUCOSAMINYLTRANSFERASE 110 KDA SUBUNIT"/>
    <property type="match status" value="1"/>
</dbReference>
<dbReference type="SMART" id="SM00028">
    <property type="entry name" value="TPR"/>
    <property type="match status" value="6"/>
</dbReference>
<dbReference type="GO" id="GO:0006493">
    <property type="term" value="P:protein O-linked glycosylation"/>
    <property type="evidence" value="ECO:0007669"/>
    <property type="project" value="InterPro"/>
</dbReference>